<organism evidence="3 4">
    <name type="scientific">Mycena rosella</name>
    <name type="common">Pink bonnet</name>
    <name type="synonym">Agaricus rosellus</name>
    <dbReference type="NCBI Taxonomy" id="1033263"/>
    <lineage>
        <taxon>Eukaryota</taxon>
        <taxon>Fungi</taxon>
        <taxon>Dikarya</taxon>
        <taxon>Basidiomycota</taxon>
        <taxon>Agaricomycotina</taxon>
        <taxon>Agaricomycetes</taxon>
        <taxon>Agaricomycetidae</taxon>
        <taxon>Agaricales</taxon>
        <taxon>Marasmiineae</taxon>
        <taxon>Mycenaceae</taxon>
        <taxon>Mycena</taxon>
    </lineage>
</organism>
<feature type="repeat" description="TPR" evidence="1">
    <location>
        <begin position="15"/>
        <end position="48"/>
    </location>
</feature>
<dbReference type="Pfam" id="PF14737">
    <property type="entry name" value="DUF4470"/>
    <property type="match status" value="1"/>
</dbReference>
<gene>
    <name evidence="3" type="ORF">B0H17DRAFT_1124763</name>
</gene>
<feature type="domain" description="DUF4470" evidence="2">
    <location>
        <begin position="193"/>
        <end position="310"/>
    </location>
</feature>
<evidence type="ECO:0000313" key="4">
    <source>
        <dbReference type="Proteomes" id="UP001221757"/>
    </source>
</evidence>
<comment type="caution">
    <text evidence="3">The sequence shown here is derived from an EMBL/GenBank/DDBJ whole genome shotgun (WGS) entry which is preliminary data.</text>
</comment>
<dbReference type="Proteomes" id="UP001221757">
    <property type="component" value="Unassembled WGS sequence"/>
</dbReference>
<dbReference type="InterPro" id="IPR011990">
    <property type="entry name" value="TPR-like_helical_dom_sf"/>
</dbReference>
<protein>
    <recommendedName>
        <fullName evidence="2">DUF4470 domain-containing protein</fullName>
    </recommendedName>
</protein>
<evidence type="ECO:0000259" key="2">
    <source>
        <dbReference type="Pfam" id="PF14737"/>
    </source>
</evidence>
<name>A0AAD7H0N7_MYCRO</name>
<dbReference type="InterPro" id="IPR027974">
    <property type="entry name" value="DUF4470"/>
</dbReference>
<sequence>MEKISISENATTAAAEELKNKGNVFFKLGDVTEASKCYAKAEELCPTNPVYASNLSASLFEEGDYLLCVTTIDRWCKLHGEPKTNPSADPSPAPNNALALRLSGRLAKALSHGVRSGSMSQKQIDDLGATISELELVGSNGEPDLRRLWADWNIIAREAGARDGKVAQARARFSVLPIFRKTAKPILEYFNIGQDPLMSLIDDWGPNHSEASIKLESMSDQDISQMSFLLGGVGDARHVHSTLVGIHRAYKKLDKKRQEAFRVHITLLDIHPAALARDICILLLLEQLINTPAESSVTRAEILATMFYTFAGVVMPEYCYSRLEKVMQDFKLSLTDNGPELPSWIHVDSTAIAPINSALDFWLSVPKKFTVEKILKAHTPTSPAGILKLVDMPNISEEFRAGLRARIADHRKEVMEMIEAMSDQQRRSMGLTGPGPNASAEEKKRFKIRAKGVMDSMLEDVMNNNGNMNFERYWYEQVKVFVPPPKLWSRHVGMELFPAMSQGSPPSHDTMNAIRDHISETWKPNSTLFDPAAVGVPDLKLDPFEAPGYIDLFNQRFGISSTTDHGTPDAPSFGNFVDLFDKVAEAMKSLKGQVKLEFLCGELMQELSKMRFGGDHTRPADFPRMYKRAHLSNVPDYTHGTLNTIVYALPVVEEVASNCYLNSGIWANDEEFIHTYTLLNSADVPKYLGCRFVSQEAMQGLVILRKQDLPLHLNKLASRPELITWLTRVLIYTVLPSSSHEGQFRARLPNNLVAFISLLMHLRGVGYPAHWMSEFLQAVLYGSLVTDIAPYIEKWPIPVSDITRRVASRAVRLDPWTAELETILALAHQAIPFCVPLPDNFAAHHTDIATFEATVEESSPWMGFMMGTMVNPMPVVDSVVCLLLYKPSGGVSADELVGMLPRILNGARTPAPGTLCVLTAQETVAVPVIRWRLSKARVGRMQDEGWMMVAYRTDVQLIYFLPSACLTLK</sequence>
<accession>A0AAD7H0N7</accession>
<dbReference type="EMBL" id="JARKIE010000003">
    <property type="protein sequence ID" value="KAJ7708983.1"/>
    <property type="molecule type" value="Genomic_DNA"/>
</dbReference>
<dbReference type="Gene3D" id="1.25.40.10">
    <property type="entry name" value="Tetratricopeptide repeat domain"/>
    <property type="match status" value="1"/>
</dbReference>
<keyword evidence="4" id="KW-1185">Reference proteome</keyword>
<dbReference type="Pfam" id="PF00515">
    <property type="entry name" value="TPR_1"/>
    <property type="match status" value="1"/>
</dbReference>
<evidence type="ECO:0000256" key="1">
    <source>
        <dbReference type="PROSITE-ProRule" id="PRU00339"/>
    </source>
</evidence>
<dbReference type="PROSITE" id="PS50005">
    <property type="entry name" value="TPR"/>
    <property type="match status" value="1"/>
</dbReference>
<keyword evidence="1" id="KW-0802">TPR repeat</keyword>
<dbReference type="InterPro" id="IPR019734">
    <property type="entry name" value="TPR_rpt"/>
</dbReference>
<reference evidence="3" key="1">
    <citation type="submission" date="2023-03" db="EMBL/GenBank/DDBJ databases">
        <title>Massive genome expansion in bonnet fungi (Mycena s.s.) driven by repeated elements and novel gene families across ecological guilds.</title>
        <authorList>
            <consortium name="Lawrence Berkeley National Laboratory"/>
            <person name="Harder C.B."/>
            <person name="Miyauchi S."/>
            <person name="Viragh M."/>
            <person name="Kuo A."/>
            <person name="Thoen E."/>
            <person name="Andreopoulos B."/>
            <person name="Lu D."/>
            <person name="Skrede I."/>
            <person name="Drula E."/>
            <person name="Henrissat B."/>
            <person name="Morin E."/>
            <person name="Kohler A."/>
            <person name="Barry K."/>
            <person name="LaButti K."/>
            <person name="Morin E."/>
            <person name="Salamov A."/>
            <person name="Lipzen A."/>
            <person name="Mereny Z."/>
            <person name="Hegedus B."/>
            <person name="Baldrian P."/>
            <person name="Stursova M."/>
            <person name="Weitz H."/>
            <person name="Taylor A."/>
            <person name="Grigoriev I.V."/>
            <person name="Nagy L.G."/>
            <person name="Martin F."/>
            <person name="Kauserud H."/>
        </authorList>
    </citation>
    <scope>NUCLEOTIDE SEQUENCE</scope>
    <source>
        <strain evidence="3">CBHHK067</strain>
    </source>
</reference>
<dbReference type="SMART" id="SM00028">
    <property type="entry name" value="TPR"/>
    <property type="match status" value="1"/>
</dbReference>
<evidence type="ECO:0000313" key="3">
    <source>
        <dbReference type="EMBL" id="KAJ7708983.1"/>
    </source>
</evidence>
<dbReference type="SUPFAM" id="SSF48452">
    <property type="entry name" value="TPR-like"/>
    <property type="match status" value="1"/>
</dbReference>
<proteinExistence type="predicted"/>
<dbReference type="AlphaFoldDB" id="A0AAD7H0N7"/>